<dbReference type="Pfam" id="PF20205">
    <property type="entry name" value="DUF6567"/>
    <property type="match status" value="1"/>
</dbReference>
<dbReference type="EMBL" id="SAXA01000005">
    <property type="protein sequence ID" value="RXQ95625.1"/>
    <property type="molecule type" value="Genomic_DNA"/>
</dbReference>
<dbReference type="AlphaFoldDB" id="A0A4Q1JND2"/>
<dbReference type="Proteomes" id="UP000289703">
    <property type="component" value="Unassembled WGS sequence"/>
</dbReference>
<reference evidence="2 3" key="1">
    <citation type="submission" date="2019-01" db="EMBL/GenBank/DDBJ databases">
        <title>Ancylomarina salipaludis sp. nov., isolated from a salt marsh.</title>
        <authorList>
            <person name="Yoon J.-H."/>
        </authorList>
    </citation>
    <scope>NUCLEOTIDE SEQUENCE [LARGE SCALE GENOMIC DNA]</scope>
    <source>
        <strain evidence="2 3">SHSM-M15</strain>
    </source>
</reference>
<evidence type="ECO:0000256" key="1">
    <source>
        <dbReference type="SAM" id="SignalP"/>
    </source>
</evidence>
<name>A0A4Q1JND2_9BACT</name>
<feature type="signal peptide" evidence="1">
    <location>
        <begin position="1"/>
        <end position="20"/>
    </location>
</feature>
<sequence>MKKLLIPLALISLLSSCAVHQGIISSSSLNRNVKYEDIAYGVSQTKQVLCIGGLSKDALILEAKRELINNRPLGPNETYANFTVDFKRSFFPFVNKTKATVSADVVSFTDDSQANPYTDKYKDKLSKKSLANELFQIGDSVYIDRNEDAVILSVEDIDKVRILIKTKNGNSKTRLISTNKIYSKSKSYKGFKVGEMYIYSRSLNDNMVKTSGRIIALGLDEIIVKSNSGELKHLDYESE</sequence>
<comment type="caution">
    <text evidence="2">The sequence shown here is derived from an EMBL/GenBank/DDBJ whole genome shotgun (WGS) entry which is preliminary data.</text>
</comment>
<dbReference type="RefSeq" id="WP_129253964.1">
    <property type="nucleotide sequence ID" value="NZ_SAXA01000005.1"/>
</dbReference>
<evidence type="ECO:0000313" key="2">
    <source>
        <dbReference type="EMBL" id="RXQ95625.1"/>
    </source>
</evidence>
<organism evidence="2 3">
    <name type="scientific">Ancylomarina salipaludis</name>
    <dbReference type="NCBI Taxonomy" id="2501299"/>
    <lineage>
        <taxon>Bacteria</taxon>
        <taxon>Pseudomonadati</taxon>
        <taxon>Bacteroidota</taxon>
        <taxon>Bacteroidia</taxon>
        <taxon>Marinilabiliales</taxon>
        <taxon>Marinifilaceae</taxon>
        <taxon>Ancylomarina</taxon>
    </lineage>
</organism>
<proteinExistence type="predicted"/>
<keyword evidence="1" id="KW-0732">Signal</keyword>
<keyword evidence="3" id="KW-1185">Reference proteome</keyword>
<accession>A0A4Q1JND2</accession>
<dbReference type="OrthoDB" id="1117313at2"/>
<dbReference type="InterPro" id="IPR046697">
    <property type="entry name" value="DUF6567"/>
</dbReference>
<dbReference type="PROSITE" id="PS51257">
    <property type="entry name" value="PROKAR_LIPOPROTEIN"/>
    <property type="match status" value="1"/>
</dbReference>
<feature type="chain" id="PRO_5020379790" evidence="1">
    <location>
        <begin position="21"/>
        <end position="239"/>
    </location>
</feature>
<gene>
    <name evidence="2" type="ORF">EO244_07115</name>
</gene>
<evidence type="ECO:0000313" key="3">
    <source>
        <dbReference type="Proteomes" id="UP000289703"/>
    </source>
</evidence>
<protein>
    <submittedName>
        <fullName evidence="2">Uncharacterized protein</fullName>
    </submittedName>
</protein>